<dbReference type="Proteomes" id="UP001059596">
    <property type="component" value="Unassembled WGS sequence"/>
</dbReference>
<protein>
    <submittedName>
        <fullName evidence="1">Uncharacterized protein</fullName>
    </submittedName>
</protein>
<proteinExistence type="predicted"/>
<keyword evidence="2" id="KW-1185">Reference proteome</keyword>
<name>A0A9P9YCK5_9MUSC</name>
<accession>A0A9P9YCK5</accession>
<evidence type="ECO:0000313" key="1">
    <source>
        <dbReference type="EMBL" id="KAI8034058.1"/>
    </source>
</evidence>
<evidence type="ECO:0000313" key="2">
    <source>
        <dbReference type="Proteomes" id="UP001059596"/>
    </source>
</evidence>
<organism evidence="1 2">
    <name type="scientific">Drosophila gunungcola</name>
    <name type="common">fruit fly</name>
    <dbReference type="NCBI Taxonomy" id="103775"/>
    <lineage>
        <taxon>Eukaryota</taxon>
        <taxon>Metazoa</taxon>
        <taxon>Ecdysozoa</taxon>
        <taxon>Arthropoda</taxon>
        <taxon>Hexapoda</taxon>
        <taxon>Insecta</taxon>
        <taxon>Pterygota</taxon>
        <taxon>Neoptera</taxon>
        <taxon>Endopterygota</taxon>
        <taxon>Diptera</taxon>
        <taxon>Brachycera</taxon>
        <taxon>Muscomorpha</taxon>
        <taxon>Ephydroidea</taxon>
        <taxon>Drosophilidae</taxon>
        <taxon>Drosophila</taxon>
        <taxon>Sophophora</taxon>
    </lineage>
</organism>
<dbReference type="AlphaFoldDB" id="A0A9P9YCK5"/>
<sequence length="81" mass="8779">MLSDLESVEKVLPAENAATGGWGMGGFQGNPSDMAKENRRGRGNLCMIFRLGKHPRCEFANGHFPAGSGAVLNDNKRCRMI</sequence>
<dbReference type="OrthoDB" id="7854690at2759"/>
<comment type="caution">
    <text evidence="1">The sequence shown here is derived from an EMBL/GenBank/DDBJ whole genome shotgun (WGS) entry which is preliminary data.</text>
</comment>
<reference evidence="1" key="1">
    <citation type="journal article" date="2023" name="Genome Biol. Evol.">
        <title>Long-read-based Genome Assembly of Drosophila gunungcola Reveals Fewer Chemosensory Genes in Flower-breeding Species.</title>
        <authorList>
            <person name="Negi A."/>
            <person name="Liao B.Y."/>
            <person name="Yeh S.D."/>
        </authorList>
    </citation>
    <scope>NUCLEOTIDE SEQUENCE</scope>
    <source>
        <strain evidence="1">Sukarami</strain>
    </source>
</reference>
<dbReference type="EMBL" id="JAMKOV010000085">
    <property type="protein sequence ID" value="KAI8034058.1"/>
    <property type="molecule type" value="Genomic_DNA"/>
</dbReference>
<gene>
    <name evidence="1" type="ORF">M5D96_013218</name>
</gene>